<dbReference type="AlphaFoldDB" id="A0A844ZN43"/>
<accession>A0A844ZN43</accession>
<reference evidence="3 4" key="1">
    <citation type="submission" date="2019-12" db="EMBL/GenBank/DDBJ databases">
        <title>Genomic-based taxomic classification of the family Erythrobacteraceae.</title>
        <authorList>
            <person name="Xu L."/>
        </authorList>
    </citation>
    <scope>NUCLEOTIDE SEQUENCE [LARGE SCALE GENOMIC DNA]</scope>
    <source>
        <strain evidence="3 4">JCM 16339</strain>
    </source>
</reference>
<gene>
    <name evidence="3" type="ORF">GRI32_10060</name>
</gene>
<feature type="chain" id="PRO_5032841699" description="Circumsporozoite protein" evidence="2">
    <location>
        <begin position="22"/>
        <end position="88"/>
    </location>
</feature>
<feature type="signal peptide" evidence="2">
    <location>
        <begin position="1"/>
        <end position="21"/>
    </location>
</feature>
<evidence type="ECO:0000313" key="3">
    <source>
        <dbReference type="EMBL" id="MXO89083.1"/>
    </source>
</evidence>
<proteinExistence type="predicted"/>
<keyword evidence="2" id="KW-0732">Signal</keyword>
<sequence length="88" mass="8764">MKKYLKVFNAVVLGASVVALAACSQETADSSAEEAMADVEANADAMLADEGAGLDSADAMDGAMDEAAEAMEDMGESSGIGEGPGTVE</sequence>
<evidence type="ECO:0008006" key="5">
    <source>
        <dbReference type="Google" id="ProtNLM"/>
    </source>
</evidence>
<feature type="compositionally biased region" description="Gly residues" evidence="1">
    <location>
        <begin position="78"/>
        <end position="88"/>
    </location>
</feature>
<keyword evidence="4" id="KW-1185">Reference proteome</keyword>
<dbReference type="EMBL" id="WTYY01000005">
    <property type="protein sequence ID" value="MXO89083.1"/>
    <property type="molecule type" value="Genomic_DNA"/>
</dbReference>
<evidence type="ECO:0000256" key="2">
    <source>
        <dbReference type="SAM" id="SignalP"/>
    </source>
</evidence>
<protein>
    <recommendedName>
        <fullName evidence="5">Circumsporozoite protein</fullName>
    </recommendedName>
</protein>
<dbReference type="Proteomes" id="UP000435243">
    <property type="component" value="Unassembled WGS sequence"/>
</dbReference>
<dbReference type="RefSeq" id="WP_160591857.1">
    <property type="nucleotide sequence ID" value="NZ_BAAAFP010000001.1"/>
</dbReference>
<evidence type="ECO:0000256" key="1">
    <source>
        <dbReference type="SAM" id="MobiDB-lite"/>
    </source>
</evidence>
<comment type="caution">
    <text evidence="3">The sequence shown here is derived from an EMBL/GenBank/DDBJ whole genome shotgun (WGS) entry which is preliminary data.</text>
</comment>
<evidence type="ECO:0000313" key="4">
    <source>
        <dbReference type="Proteomes" id="UP000435243"/>
    </source>
</evidence>
<name>A0A844ZN43_9SPHN</name>
<feature type="region of interest" description="Disordered" evidence="1">
    <location>
        <begin position="69"/>
        <end position="88"/>
    </location>
</feature>
<organism evidence="3 4">
    <name type="scientific">Alteraurantiacibacter aestuarii</name>
    <dbReference type="NCBI Taxonomy" id="650004"/>
    <lineage>
        <taxon>Bacteria</taxon>
        <taxon>Pseudomonadati</taxon>
        <taxon>Pseudomonadota</taxon>
        <taxon>Alphaproteobacteria</taxon>
        <taxon>Sphingomonadales</taxon>
        <taxon>Erythrobacteraceae</taxon>
        <taxon>Alteraurantiacibacter</taxon>
    </lineage>
</organism>
<dbReference type="PROSITE" id="PS51257">
    <property type="entry name" value="PROKAR_LIPOPROTEIN"/>
    <property type="match status" value="1"/>
</dbReference>